<dbReference type="SMART" id="SM00178">
    <property type="entry name" value="SAR"/>
    <property type="match status" value="1"/>
</dbReference>
<dbReference type="GO" id="GO:0005525">
    <property type="term" value="F:GTP binding"/>
    <property type="evidence" value="ECO:0007669"/>
    <property type="project" value="UniProtKB-KW"/>
</dbReference>
<feature type="binding site" evidence="4">
    <location>
        <position position="35"/>
    </location>
    <ligand>
        <name>Mg(2+)</name>
        <dbReference type="ChEBI" id="CHEBI:18420"/>
    </ligand>
</feature>
<dbReference type="PANTHER" id="PTHR46090">
    <property type="entry name" value="ADP-RIBOSYLATION FACTOR-LIKE PROTEIN 13B"/>
    <property type="match status" value="1"/>
</dbReference>
<dbReference type="PRINTS" id="PR00328">
    <property type="entry name" value="SAR1GTPBP"/>
</dbReference>
<dbReference type="GO" id="GO:0046872">
    <property type="term" value="F:metal ion binding"/>
    <property type="evidence" value="ECO:0007669"/>
    <property type="project" value="UniProtKB-KW"/>
</dbReference>
<dbReference type="SMART" id="SM00177">
    <property type="entry name" value="ARF"/>
    <property type="match status" value="1"/>
</dbReference>
<dbReference type="KEGG" id="foc:113205294"/>
<reference evidence="8 9" key="1">
    <citation type="submission" date="2025-04" db="UniProtKB">
        <authorList>
            <consortium name="RefSeq"/>
        </authorList>
    </citation>
    <scope>IDENTIFICATION</scope>
    <source>
        <tissue evidence="8 9">Whole organism</tissue>
    </source>
</reference>
<dbReference type="GO" id="GO:0060170">
    <property type="term" value="C:ciliary membrane"/>
    <property type="evidence" value="ECO:0007669"/>
    <property type="project" value="TreeGrafter"/>
</dbReference>
<feature type="binding site" evidence="3">
    <location>
        <begin position="28"/>
        <end position="35"/>
    </location>
    <ligand>
        <name>GTP</name>
        <dbReference type="ChEBI" id="CHEBI:37565"/>
    </ligand>
</feature>
<feature type="coiled-coil region" evidence="5">
    <location>
        <begin position="212"/>
        <end position="240"/>
    </location>
</feature>
<dbReference type="GeneID" id="113205294"/>
<dbReference type="GO" id="GO:1905515">
    <property type="term" value="P:non-motile cilium assembly"/>
    <property type="evidence" value="ECO:0007669"/>
    <property type="project" value="TreeGrafter"/>
</dbReference>
<accession>A0A6J1S7K8</accession>
<keyword evidence="5" id="KW-0175">Coiled coil</keyword>
<feature type="binding site" evidence="4">
    <location>
        <position position="52"/>
    </location>
    <ligand>
        <name>Mg(2+)</name>
        <dbReference type="ChEBI" id="CHEBI:18420"/>
    </ligand>
</feature>
<proteinExistence type="predicted"/>
<keyword evidence="4" id="KW-0460">Magnesium</keyword>
<evidence type="ECO:0000313" key="9">
    <source>
        <dbReference type="RefSeq" id="XP_052123891.1"/>
    </source>
</evidence>
<dbReference type="Proteomes" id="UP000504606">
    <property type="component" value="Unplaced"/>
</dbReference>
<dbReference type="RefSeq" id="XP_052123891.1">
    <property type="nucleotide sequence ID" value="XM_052267931.1"/>
</dbReference>
<dbReference type="InterPro" id="IPR006689">
    <property type="entry name" value="Small_GTPase_ARF/SAR"/>
</dbReference>
<gene>
    <name evidence="8 9" type="primary">LOC113205294</name>
</gene>
<dbReference type="InterPro" id="IPR051995">
    <property type="entry name" value="Ciliary_GTPase"/>
</dbReference>
<dbReference type="Pfam" id="PF00025">
    <property type="entry name" value="Arf"/>
    <property type="match status" value="1"/>
</dbReference>
<feature type="compositionally biased region" description="Polar residues" evidence="6">
    <location>
        <begin position="281"/>
        <end position="293"/>
    </location>
</feature>
<dbReference type="GO" id="GO:0003924">
    <property type="term" value="F:GTPase activity"/>
    <property type="evidence" value="ECO:0007669"/>
    <property type="project" value="InterPro"/>
</dbReference>
<dbReference type="PANTHER" id="PTHR46090:SF2">
    <property type="entry name" value="ADP-RIBOSYLATION FACTOR-LIKE PROTEIN 13B"/>
    <property type="match status" value="1"/>
</dbReference>
<evidence type="ECO:0000256" key="1">
    <source>
        <dbReference type="ARBA" id="ARBA00022741"/>
    </source>
</evidence>
<name>A0A6J1S7K8_FRAOC</name>
<dbReference type="PROSITE" id="PS51417">
    <property type="entry name" value="ARF"/>
    <property type="match status" value="1"/>
</dbReference>
<evidence type="ECO:0000256" key="4">
    <source>
        <dbReference type="PIRSR" id="PIRSR606689-2"/>
    </source>
</evidence>
<sequence length="498" mass="55795">MGNCCYKVTLSRDRLTLRRRKIVLLLVGLDNAGKTAAAKGLLKENTHPTVPTVGFSSYTLLHRRYSIVIYDLGGGPQIRDIWSEYYADVHGIIYVIDASDSGRINESSTVLTQLLRNEMLKGKPLLLLANKQDVDGALDEIDVVERLNLETIVNELKCQTLVETCCAVPPPSNSRLRKAYTDPGIQNGFRWIINQIIKDFSAINSRVEKDTKAAQVQLLVEKENRRKRVEEQRREREEREGTIIIPLRDGSPESLKSRIITVQPPGILDTQQLSSEEKANPSDSQDSGFTIQTGDRDSDSLSTVISKDSAVQSIHNVKADDGSEKSTRNSFGTDLKPCVFTLSLVIPPLNHVKKNSDISLPIVELKPKRKPFTKRSNKTAPANFPTEQQSMETRPGAPHRLPPLTPQPNHVKMFEVKSKRQRFVTSMSLSFDRSLSDLTDEERSQNLVSFPSDWQLLRHQKGKEQRLDESNESNETDTLGKTFVVSRGVSSIAGSDNH</sequence>
<dbReference type="RefSeq" id="XP_026276643.1">
    <property type="nucleotide sequence ID" value="XM_026420858.2"/>
</dbReference>
<feature type="region of interest" description="Disordered" evidence="6">
    <location>
        <begin position="459"/>
        <end position="482"/>
    </location>
</feature>
<keyword evidence="4" id="KW-0479">Metal-binding</keyword>
<dbReference type="OrthoDB" id="14717at2759"/>
<dbReference type="SUPFAM" id="SSF52540">
    <property type="entry name" value="P-loop containing nucleoside triphosphate hydrolases"/>
    <property type="match status" value="1"/>
</dbReference>
<feature type="binding site" evidence="3">
    <location>
        <begin position="130"/>
        <end position="133"/>
    </location>
    <ligand>
        <name>GTP</name>
        <dbReference type="ChEBI" id="CHEBI:37565"/>
    </ligand>
</feature>
<organism evidence="7 8">
    <name type="scientific">Frankliniella occidentalis</name>
    <name type="common">Western flower thrips</name>
    <name type="synonym">Euthrips occidentalis</name>
    <dbReference type="NCBI Taxonomy" id="133901"/>
    <lineage>
        <taxon>Eukaryota</taxon>
        <taxon>Metazoa</taxon>
        <taxon>Ecdysozoa</taxon>
        <taxon>Arthropoda</taxon>
        <taxon>Hexapoda</taxon>
        <taxon>Insecta</taxon>
        <taxon>Pterygota</taxon>
        <taxon>Neoptera</taxon>
        <taxon>Paraneoptera</taxon>
        <taxon>Thysanoptera</taxon>
        <taxon>Terebrantia</taxon>
        <taxon>Thripoidea</taxon>
        <taxon>Thripidae</taxon>
        <taxon>Frankliniella</taxon>
    </lineage>
</organism>
<evidence type="ECO:0000256" key="3">
    <source>
        <dbReference type="PIRSR" id="PIRSR606689-1"/>
    </source>
</evidence>
<evidence type="ECO:0000313" key="7">
    <source>
        <dbReference type="Proteomes" id="UP000504606"/>
    </source>
</evidence>
<feature type="region of interest" description="Disordered" evidence="6">
    <location>
        <begin position="370"/>
        <end position="409"/>
    </location>
</feature>
<protein>
    <submittedName>
        <fullName evidence="9">ADP-ribosylation factor-like protein 13B isoform X1</fullName>
    </submittedName>
    <submittedName>
        <fullName evidence="8">ADP-ribosylation factor-like protein 13B isoform X2</fullName>
    </submittedName>
</protein>
<evidence type="ECO:0000256" key="5">
    <source>
        <dbReference type="SAM" id="Coils"/>
    </source>
</evidence>
<dbReference type="AlphaFoldDB" id="A0A6J1S7K8"/>
<evidence type="ECO:0000313" key="8">
    <source>
        <dbReference type="RefSeq" id="XP_026276643.1"/>
    </source>
</evidence>
<dbReference type="GO" id="GO:0097730">
    <property type="term" value="C:non-motile cilium"/>
    <property type="evidence" value="ECO:0007669"/>
    <property type="project" value="TreeGrafter"/>
</dbReference>
<keyword evidence="7" id="KW-1185">Reference proteome</keyword>
<evidence type="ECO:0000256" key="2">
    <source>
        <dbReference type="ARBA" id="ARBA00023134"/>
    </source>
</evidence>
<evidence type="ECO:0000256" key="6">
    <source>
        <dbReference type="SAM" id="MobiDB-lite"/>
    </source>
</evidence>
<dbReference type="GO" id="GO:0097500">
    <property type="term" value="P:receptor localization to non-motile cilium"/>
    <property type="evidence" value="ECO:0007669"/>
    <property type="project" value="TreeGrafter"/>
</dbReference>
<dbReference type="InterPro" id="IPR027417">
    <property type="entry name" value="P-loop_NTPase"/>
</dbReference>
<dbReference type="Gene3D" id="3.40.50.300">
    <property type="entry name" value="P-loop containing nucleotide triphosphate hydrolases"/>
    <property type="match status" value="1"/>
</dbReference>
<feature type="region of interest" description="Disordered" evidence="6">
    <location>
        <begin position="272"/>
        <end position="302"/>
    </location>
</feature>
<feature type="binding site" evidence="3">
    <location>
        <position position="74"/>
    </location>
    <ligand>
        <name>GTP</name>
        <dbReference type="ChEBI" id="CHEBI:37565"/>
    </ligand>
</feature>
<keyword evidence="1 3" id="KW-0547">Nucleotide-binding</keyword>
<keyword evidence="2 3" id="KW-0342">GTP-binding</keyword>